<dbReference type="InterPro" id="IPR032710">
    <property type="entry name" value="NTF2-like_dom_sf"/>
</dbReference>
<comment type="caution">
    <text evidence="2">The sequence shown here is derived from an EMBL/GenBank/DDBJ whole genome shotgun (WGS) entry which is preliminary data.</text>
</comment>
<dbReference type="Proteomes" id="UP001500967">
    <property type="component" value="Unassembled WGS sequence"/>
</dbReference>
<proteinExistence type="predicted"/>
<dbReference type="Pfam" id="PF13577">
    <property type="entry name" value="SnoaL_4"/>
    <property type="match status" value="1"/>
</dbReference>
<organism evidence="2 3">
    <name type="scientific">Cryptosporangium japonicum</name>
    <dbReference type="NCBI Taxonomy" id="80872"/>
    <lineage>
        <taxon>Bacteria</taxon>
        <taxon>Bacillati</taxon>
        <taxon>Actinomycetota</taxon>
        <taxon>Actinomycetes</taxon>
        <taxon>Cryptosporangiales</taxon>
        <taxon>Cryptosporangiaceae</taxon>
        <taxon>Cryptosporangium</taxon>
    </lineage>
</organism>
<dbReference type="InterPro" id="IPR037401">
    <property type="entry name" value="SnoaL-like"/>
</dbReference>
<gene>
    <name evidence="2" type="ORF">GCM10009539_37330</name>
</gene>
<evidence type="ECO:0000259" key="1">
    <source>
        <dbReference type="Pfam" id="PF13577"/>
    </source>
</evidence>
<keyword evidence="3" id="KW-1185">Reference proteome</keyword>
<dbReference type="EMBL" id="BAAAGX010000014">
    <property type="protein sequence ID" value="GAA0248569.1"/>
    <property type="molecule type" value="Genomic_DNA"/>
</dbReference>
<sequence>MSVEDRLAELESRLAAAELEATRAKDRGDVENVFSKYMYYHNAFEDQRIIDELWVAKGTEGVRSQYTNEGVFTDWDSIMEYHRGRPHPIGKLLMHYTTTPVIEVSADGRTAKGLWIMMGLESGTSEPSEIENVPPFMFVEKELPDGRKVWAHWVWCKYGIDFQKQDGEWKIWRFRCYEVARASYDEDWINFAAHERAEFDAKLMYFGDDGKPVFYPPVDGPTVTKSFPYALDTSEKLLPEPPLPYSEIQDTFA</sequence>
<dbReference type="SUPFAM" id="SSF54427">
    <property type="entry name" value="NTF2-like"/>
    <property type="match status" value="1"/>
</dbReference>
<evidence type="ECO:0000313" key="2">
    <source>
        <dbReference type="EMBL" id="GAA0248569.1"/>
    </source>
</evidence>
<dbReference type="RefSeq" id="WP_344650102.1">
    <property type="nucleotide sequence ID" value="NZ_BAAAGX010000014.1"/>
</dbReference>
<reference evidence="3" key="1">
    <citation type="journal article" date="2019" name="Int. J. Syst. Evol. Microbiol.">
        <title>The Global Catalogue of Microorganisms (GCM) 10K type strain sequencing project: providing services to taxonomists for standard genome sequencing and annotation.</title>
        <authorList>
            <consortium name="The Broad Institute Genomics Platform"/>
            <consortium name="The Broad Institute Genome Sequencing Center for Infectious Disease"/>
            <person name="Wu L."/>
            <person name="Ma J."/>
        </authorList>
    </citation>
    <scope>NUCLEOTIDE SEQUENCE [LARGE SCALE GENOMIC DNA]</scope>
    <source>
        <strain evidence="3">JCM 10425</strain>
    </source>
</reference>
<accession>A0ABP3E3Q1</accession>
<name>A0ABP3E3Q1_9ACTN</name>
<feature type="domain" description="SnoaL-like" evidence="1">
    <location>
        <begin position="23"/>
        <end position="175"/>
    </location>
</feature>
<protein>
    <recommendedName>
        <fullName evidence="1">SnoaL-like domain-containing protein</fullName>
    </recommendedName>
</protein>
<evidence type="ECO:0000313" key="3">
    <source>
        <dbReference type="Proteomes" id="UP001500967"/>
    </source>
</evidence>
<dbReference type="Gene3D" id="3.10.450.50">
    <property type="match status" value="1"/>
</dbReference>